<accession>A0A4S8LFL1</accession>
<dbReference type="Proteomes" id="UP000297245">
    <property type="component" value="Unassembled WGS sequence"/>
</dbReference>
<name>A0A4S8LFL1_DENBC</name>
<dbReference type="Gene3D" id="2.40.70.10">
    <property type="entry name" value="Acid Proteases"/>
    <property type="match status" value="1"/>
</dbReference>
<evidence type="ECO:0000313" key="3">
    <source>
        <dbReference type="Proteomes" id="UP000297245"/>
    </source>
</evidence>
<dbReference type="EMBL" id="ML179039">
    <property type="protein sequence ID" value="THV07133.1"/>
    <property type="molecule type" value="Genomic_DNA"/>
</dbReference>
<dbReference type="InterPro" id="IPR021109">
    <property type="entry name" value="Peptidase_aspartic_dom_sf"/>
</dbReference>
<dbReference type="EMBL" id="ML179457">
    <property type="protein sequence ID" value="THU87278.1"/>
    <property type="molecule type" value="Genomic_DNA"/>
</dbReference>
<organism evidence="1 3">
    <name type="scientific">Dendrothele bispora (strain CBS 962.96)</name>
    <dbReference type="NCBI Taxonomy" id="1314807"/>
    <lineage>
        <taxon>Eukaryota</taxon>
        <taxon>Fungi</taxon>
        <taxon>Dikarya</taxon>
        <taxon>Basidiomycota</taxon>
        <taxon>Agaricomycotina</taxon>
        <taxon>Agaricomycetes</taxon>
        <taxon>Agaricomycetidae</taxon>
        <taxon>Agaricales</taxon>
        <taxon>Agaricales incertae sedis</taxon>
        <taxon>Dendrothele</taxon>
    </lineage>
</organism>
<evidence type="ECO:0000313" key="1">
    <source>
        <dbReference type="EMBL" id="THU87278.1"/>
    </source>
</evidence>
<evidence type="ECO:0008006" key="4">
    <source>
        <dbReference type="Google" id="ProtNLM"/>
    </source>
</evidence>
<feature type="non-terminal residue" evidence="1">
    <location>
        <position position="1"/>
    </location>
</feature>
<proteinExistence type="predicted"/>
<gene>
    <name evidence="1" type="ORF">K435DRAFT_616188</name>
    <name evidence="2" type="ORF">K435DRAFT_620962</name>
</gene>
<evidence type="ECO:0000313" key="2">
    <source>
        <dbReference type="EMBL" id="THV07133.1"/>
    </source>
</evidence>
<dbReference type="AlphaFoldDB" id="A0A4S8LFL1"/>
<dbReference type="OrthoDB" id="3262237at2759"/>
<reference evidence="1 3" key="1">
    <citation type="journal article" date="2019" name="Nat. Ecol. Evol.">
        <title>Megaphylogeny resolves global patterns of mushroom evolution.</title>
        <authorList>
            <person name="Varga T."/>
            <person name="Krizsan K."/>
            <person name="Foldi C."/>
            <person name="Dima B."/>
            <person name="Sanchez-Garcia M."/>
            <person name="Sanchez-Ramirez S."/>
            <person name="Szollosi G.J."/>
            <person name="Szarkandi J.G."/>
            <person name="Papp V."/>
            <person name="Albert L."/>
            <person name="Andreopoulos W."/>
            <person name="Angelini C."/>
            <person name="Antonin V."/>
            <person name="Barry K.W."/>
            <person name="Bougher N.L."/>
            <person name="Buchanan P."/>
            <person name="Buyck B."/>
            <person name="Bense V."/>
            <person name="Catcheside P."/>
            <person name="Chovatia M."/>
            <person name="Cooper J."/>
            <person name="Damon W."/>
            <person name="Desjardin D."/>
            <person name="Finy P."/>
            <person name="Geml J."/>
            <person name="Haridas S."/>
            <person name="Hughes K."/>
            <person name="Justo A."/>
            <person name="Karasinski D."/>
            <person name="Kautmanova I."/>
            <person name="Kiss B."/>
            <person name="Kocsube S."/>
            <person name="Kotiranta H."/>
            <person name="LaButti K.M."/>
            <person name="Lechner B.E."/>
            <person name="Liimatainen K."/>
            <person name="Lipzen A."/>
            <person name="Lukacs Z."/>
            <person name="Mihaltcheva S."/>
            <person name="Morgado L.N."/>
            <person name="Niskanen T."/>
            <person name="Noordeloos M.E."/>
            <person name="Ohm R.A."/>
            <person name="Ortiz-Santana B."/>
            <person name="Ovrebo C."/>
            <person name="Racz N."/>
            <person name="Riley R."/>
            <person name="Savchenko A."/>
            <person name="Shiryaev A."/>
            <person name="Soop K."/>
            <person name="Spirin V."/>
            <person name="Szebenyi C."/>
            <person name="Tomsovsky M."/>
            <person name="Tulloss R.E."/>
            <person name="Uehling J."/>
            <person name="Grigoriev I.V."/>
            <person name="Vagvolgyi C."/>
            <person name="Papp T."/>
            <person name="Martin F.M."/>
            <person name="Miettinen O."/>
            <person name="Hibbett D.S."/>
            <person name="Nagy L.G."/>
        </authorList>
    </citation>
    <scope>NUCLEOTIDE SEQUENCE [LARGE SCALE GENOMIC DNA]</scope>
    <source>
        <strain evidence="1 3">CBS 962.96</strain>
    </source>
</reference>
<sequence length="112" mass="12288">VYVTALVDDGAMVAAMDVNTYRELEGKIGGWGTSNRRMRMADGRLVPAIASWSGTVSIKGIEAPASFEVFDSGGSWSLLFGKPLLEQFKAVHEYQNDTIRITDGKKLKMVFN</sequence>
<feature type="non-terminal residue" evidence="1">
    <location>
        <position position="112"/>
    </location>
</feature>
<keyword evidence="3" id="KW-1185">Reference proteome</keyword>
<protein>
    <recommendedName>
        <fullName evidence="4">Peptidase A2 domain-containing protein</fullName>
    </recommendedName>
</protein>